<comment type="subcellular location">
    <subcellularLocation>
        <location evidence="1">Membrane</location>
        <topology evidence="1">Multi-pass membrane protein</topology>
    </subcellularLocation>
</comment>
<feature type="region of interest" description="Disordered" evidence="9">
    <location>
        <begin position="333"/>
        <end position="359"/>
    </location>
</feature>
<dbReference type="PRINTS" id="PR00237">
    <property type="entry name" value="GPCRRHODOPSN"/>
</dbReference>
<dbReference type="GO" id="GO:0016493">
    <property type="term" value="F:C-C chemokine receptor activity"/>
    <property type="evidence" value="ECO:0007669"/>
    <property type="project" value="TreeGrafter"/>
</dbReference>
<dbReference type="GO" id="GO:0006955">
    <property type="term" value="P:immune response"/>
    <property type="evidence" value="ECO:0007669"/>
    <property type="project" value="TreeGrafter"/>
</dbReference>
<evidence type="ECO:0000256" key="3">
    <source>
        <dbReference type="ARBA" id="ARBA00022989"/>
    </source>
</evidence>
<dbReference type="SMART" id="SM01381">
    <property type="entry name" value="7TM_GPCR_Srsx"/>
    <property type="match status" value="1"/>
</dbReference>
<evidence type="ECO:0000256" key="9">
    <source>
        <dbReference type="SAM" id="MobiDB-lite"/>
    </source>
</evidence>
<accession>A0A401SR95</accession>
<keyword evidence="6 8" id="KW-0675">Receptor</keyword>
<feature type="transmembrane region" description="Helical" evidence="10">
    <location>
        <begin position="149"/>
        <end position="169"/>
    </location>
</feature>
<name>A0A401SR95_CHIPU</name>
<dbReference type="InterPro" id="IPR000276">
    <property type="entry name" value="GPCR_Rhodpsn"/>
</dbReference>
<feature type="transmembrane region" description="Helical" evidence="10">
    <location>
        <begin position="238"/>
        <end position="256"/>
    </location>
</feature>
<evidence type="ECO:0000256" key="10">
    <source>
        <dbReference type="SAM" id="Phobius"/>
    </source>
</evidence>
<gene>
    <name evidence="12" type="ORF">chiPu_0011371</name>
</gene>
<feature type="transmembrane region" description="Helical" evidence="10">
    <location>
        <begin position="70"/>
        <end position="90"/>
    </location>
</feature>
<proteinExistence type="inferred from homology"/>
<evidence type="ECO:0000256" key="5">
    <source>
        <dbReference type="ARBA" id="ARBA00023136"/>
    </source>
</evidence>
<keyword evidence="4 8" id="KW-0297">G-protein coupled receptor</keyword>
<dbReference type="PRINTS" id="PR01157">
    <property type="entry name" value="P2YPURNOCPTR"/>
</dbReference>
<evidence type="ECO:0000256" key="4">
    <source>
        <dbReference type="ARBA" id="ARBA00023040"/>
    </source>
</evidence>
<evidence type="ECO:0000256" key="2">
    <source>
        <dbReference type="ARBA" id="ARBA00022692"/>
    </source>
</evidence>
<evidence type="ECO:0000256" key="6">
    <source>
        <dbReference type="ARBA" id="ARBA00023170"/>
    </source>
</evidence>
<dbReference type="AlphaFoldDB" id="A0A401SR95"/>
<keyword evidence="7 8" id="KW-0807">Transducer</keyword>
<dbReference type="PANTHER" id="PTHR10489:SF954">
    <property type="entry name" value="G PROTEIN-COUPLED RECEPTOR 25"/>
    <property type="match status" value="1"/>
</dbReference>
<dbReference type="PROSITE" id="PS00237">
    <property type="entry name" value="G_PROTEIN_RECEP_F1_1"/>
    <property type="match status" value="1"/>
</dbReference>
<dbReference type="Gene3D" id="1.20.1070.10">
    <property type="entry name" value="Rhodopsin 7-helix transmembrane proteins"/>
    <property type="match status" value="1"/>
</dbReference>
<dbReference type="GO" id="GO:0007204">
    <property type="term" value="P:positive regulation of cytosolic calcium ion concentration"/>
    <property type="evidence" value="ECO:0007669"/>
    <property type="project" value="TreeGrafter"/>
</dbReference>
<dbReference type="PANTHER" id="PTHR10489">
    <property type="entry name" value="CELL ADHESION MOLECULE"/>
    <property type="match status" value="1"/>
</dbReference>
<feature type="transmembrane region" description="Helical" evidence="10">
    <location>
        <begin position="196"/>
        <end position="217"/>
    </location>
</feature>
<dbReference type="EMBL" id="BEZZ01000471">
    <property type="protein sequence ID" value="GCC32907.1"/>
    <property type="molecule type" value="Genomic_DNA"/>
</dbReference>
<reference evidence="12 13" key="1">
    <citation type="journal article" date="2018" name="Nat. Ecol. Evol.">
        <title>Shark genomes provide insights into elasmobranch evolution and the origin of vertebrates.</title>
        <authorList>
            <person name="Hara Y"/>
            <person name="Yamaguchi K"/>
            <person name="Onimaru K"/>
            <person name="Kadota M"/>
            <person name="Koyanagi M"/>
            <person name="Keeley SD"/>
            <person name="Tatsumi K"/>
            <person name="Tanaka K"/>
            <person name="Motone F"/>
            <person name="Kageyama Y"/>
            <person name="Nozu R"/>
            <person name="Adachi N"/>
            <person name="Nishimura O"/>
            <person name="Nakagawa R"/>
            <person name="Tanegashima C"/>
            <person name="Kiyatake I"/>
            <person name="Matsumoto R"/>
            <person name="Murakumo K"/>
            <person name="Nishida K"/>
            <person name="Terakita A"/>
            <person name="Kuratani S"/>
            <person name="Sato K"/>
            <person name="Hyodo S Kuraku.S."/>
        </authorList>
    </citation>
    <scope>NUCLEOTIDE SEQUENCE [LARGE SCALE GENOMIC DNA]</scope>
</reference>
<organism evidence="12 13">
    <name type="scientific">Chiloscyllium punctatum</name>
    <name type="common">Brownbanded bambooshark</name>
    <name type="synonym">Hemiscyllium punctatum</name>
    <dbReference type="NCBI Taxonomy" id="137246"/>
    <lineage>
        <taxon>Eukaryota</taxon>
        <taxon>Metazoa</taxon>
        <taxon>Chordata</taxon>
        <taxon>Craniata</taxon>
        <taxon>Vertebrata</taxon>
        <taxon>Chondrichthyes</taxon>
        <taxon>Elasmobranchii</taxon>
        <taxon>Galeomorphii</taxon>
        <taxon>Galeoidea</taxon>
        <taxon>Orectolobiformes</taxon>
        <taxon>Hemiscylliidae</taxon>
        <taxon>Chiloscyllium</taxon>
    </lineage>
</organism>
<dbReference type="SUPFAM" id="SSF81321">
    <property type="entry name" value="Family A G protein-coupled receptor-like"/>
    <property type="match status" value="1"/>
</dbReference>
<dbReference type="InterPro" id="IPR017452">
    <property type="entry name" value="GPCR_Rhodpsn_7TM"/>
</dbReference>
<dbReference type="PROSITE" id="PS50262">
    <property type="entry name" value="G_PROTEIN_RECEP_F1_2"/>
    <property type="match status" value="1"/>
</dbReference>
<comment type="caution">
    <text evidence="12">The sequence shown here is derived from an EMBL/GenBank/DDBJ whole genome shotgun (WGS) entry which is preliminary data.</text>
</comment>
<protein>
    <recommendedName>
        <fullName evidence="11">G-protein coupled receptors family 1 profile domain-containing protein</fullName>
    </recommendedName>
</protein>
<feature type="domain" description="G-protein coupled receptors family 1 profile" evidence="11">
    <location>
        <begin position="50"/>
        <end position="303"/>
    </location>
</feature>
<evidence type="ECO:0000313" key="12">
    <source>
        <dbReference type="EMBL" id="GCC32907.1"/>
    </source>
</evidence>
<dbReference type="OrthoDB" id="10037617at2759"/>
<evidence type="ECO:0000256" key="8">
    <source>
        <dbReference type="RuleBase" id="RU000688"/>
    </source>
</evidence>
<feature type="compositionally biased region" description="Polar residues" evidence="9">
    <location>
        <begin position="333"/>
        <end position="348"/>
    </location>
</feature>
<feature type="transmembrane region" description="Helical" evidence="10">
    <location>
        <begin position="110"/>
        <end position="129"/>
    </location>
</feature>
<keyword evidence="13" id="KW-1185">Reference proteome</keyword>
<dbReference type="GO" id="GO:0060326">
    <property type="term" value="P:cell chemotaxis"/>
    <property type="evidence" value="ECO:0007669"/>
    <property type="project" value="TreeGrafter"/>
</dbReference>
<evidence type="ECO:0000256" key="1">
    <source>
        <dbReference type="ARBA" id="ARBA00004141"/>
    </source>
</evidence>
<dbReference type="GO" id="GO:0009897">
    <property type="term" value="C:external side of plasma membrane"/>
    <property type="evidence" value="ECO:0007669"/>
    <property type="project" value="TreeGrafter"/>
</dbReference>
<keyword evidence="5 10" id="KW-0472">Membrane</keyword>
<dbReference type="Pfam" id="PF00001">
    <property type="entry name" value="7tm_1"/>
    <property type="match status" value="1"/>
</dbReference>
<sequence>MENVTDYRYDPDYYEAYPTGIEECEGASIPQAEVLLAAVYCVIFATGFLGNGLLVSSMGLKCRLKRQVDVFIWNLALADLVFLVTLPLWVDAEAGGKRWRSGLFLCRLSGYAVAVNAYSSVLFLSCMSLDRYLAIVYPLQSRRLRSRAYATLACLSVWVTSLLLGLPVLRNRVLHIREEGSYCGEDPALVSPGVSLAYLLFTFLLPMLIILICYCSITRKLCLQYRRSKRQDVKLRKSLRVVFMVVLVFLVSWLPFNVFRCLALIHRWGASLESCGFQTVVGLGQEASAPLAFANSCVNPFIYWMCDSSIRKALLRLLLPCLKPFHLSRLSTASESHPSRSSSVTTDHSNQRARSPPSVVQLATWATHVEP</sequence>
<dbReference type="OMA" id="LTFYCSI"/>
<comment type="similarity">
    <text evidence="8">Belongs to the G-protein coupled receptor 1 family.</text>
</comment>
<evidence type="ECO:0000313" key="13">
    <source>
        <dbReference type="Proteomes" id="UP000287033"/>
    </source>
</evidence>
<evidence type="ECO:0000256" key="7">
    <source>
        <dbReference type="ARBA" id="ARBA00023224"/>
    </source>
</evidence>
<dbReference type="Proteomes" id="UP000287033">
    <property type="component" value="Unassembled WGS sequence"/>
</dbReference>
<keyword evidence="3 10" id="KW-1133">Transmembrane helix</keyword>
<dbReference type="GO" id="GO:0019722">
    <property type="term" value="P:calcium-mediated signaling"/>
    <property type="evidence" value="ECO:0007669"/>
    <property type="project" value="TreeGrafter"/>
</dbReference>
<evidence type="ECO:0000259" key="11">
    <source>
        <dbReference type="PROSITE" id="PS50262"/>
    </source>
</evidence>
<dbReference type="InterPro" id="IPR050119">
    <property type="entry name" value="CCR1-9-like"/>
</dbReference>
<feature type="transmembrane region" description="Helical" evidence="10">
    <location>
        <begin position="35"/>
        <end position="58"/>
    </location>
</feature>
<dbReference type="GO" id="GO:0019957">
    <property type="term" value="F:C-C chemokine binding"/>
    <property type="evidence" value="ECO:0007669"/>
    <property type="project" value="TreeGrafter"/>
</dbReference>
<keyword evidence="2 8" id="KW-0812">Transmembrane</keyword>